<keyword evidence="5 7" id="KW-1133">Transmembrane helix</keyword>
<feature type="transmembrane region" description="Helical" evidence="7">
    <location>
        <begin position="61"/>
        <end position="79"/>
    </location>
</feature>
<accession>A0AAQ0HRA5</accession>
<comment type="caution">
    <text evidence="8">The sequence shown here is derived from an EMBL/GenBank/DDBJ whole genome shotgun (WGS) entry which is preliminary data.</text>
</comment>
<feature type="transmembrane region" description="Helical" evidence="7">
    <location>
        <begin position="269"/>
        <end position="292"/>
    </location>
</feature>
<evidence type="ECO:0000256" key="3">
    <source>
        <dbReference type="ARBA" id="ARBA00022475"/>
    </source>
</evidence>
<gene>
    <name evidence="8" type="ORF">DOS76_11315</name>
</gene>
<dbReference type="InterPro" id="IPR018383">
    <property type="entry name" value="UPF0324_pro"/>
</dbReference>
<dbReference type="PANTHER" id="PTHR30106">
    <property type="entry name" value="INNER MEMBRANE PROTEIN YEIH-RELATED"/>
    <property type="match status" value="1"/>
</dbReference>
<feature type="transmembrane region" description="Helical" evidence="7">
    <location>
        <begin position="12"/>
        <end position="40"/>
    </location>
</feature>
<dbReference type="GO" id="GO:0005886">
    <property type="term" value="C:plasma membrane"/>
    <property type="evidence" value="ECO:0007669"/>
    <property type="project" value="UniProtKB-SubCell"/>
</dbReference>
<evidence type="ECO:0000256" key="4">
    <source>
        <dbReference type="ARBA" id="ARBA00022692"/>
    </source>
</evidence>
<feature type="transmembrane region" description="Helical" evidence="7">
    <location>
        <begin position="85"/>
        <end position="107"/>
    </location>
</feature>
<protein>
    <submittedName>
        <fullName evidence="8">YeiH family protein</fullName>
    </submittedName>
</protein>
<comment type="subcellular location">
    <subcellularLocation>
        <location evidence="1">Cell membrane</location>
        <topology evidence="1">Multi-pass membrane protein</topology>
    </subcellularLocation>
</comment>
<dbReference type="PANTHER" id="PTHR30106:SF1">
    <property type="entry name" value="UPF0324 MEMBRANE PROTEIN FN0533"/>
    <property type="match status" value="1"/>
</dbReference>
<keyword evidence="3" id="KW-1003">Cell membrane</keyword>
<feature type="transmembrane region" description="Helical" evidence="7">
    <location>
        <begin position="142"/>
        <end position="168"/>
    </location>
</feature>
<dbReference type="KEGG" id="sfq:C7J90_04760"/>
<dbReference type="Pfam" id="PF03601">
    <property type="entry name" value="Cons_hypoth698"/>
    <property type="match status" value="1"/>
</dbReference>
<keyword evidence="4 7" id="KW-0812">Transmembrane</keyword>
<proteinExistence type="inferred from homology"/>
<evidence type="ECO:0000313" key="9">
    <source>
        <dbReference type="Proteomes" id="UP000256337"/>
    </source>
</evidence>
<comment type="similarity">
    <text evidence="2">Belongs to the UPF0324 family.</text>
</comment>
<dbReference type="Proteomes" id="UP000256337">
    <property type="component" value="Unassembled WGS sequence"/>
</dbReference>
<keyword evidence="6 7" id="KW-0472">Membrane</keyword>
<evidence type="ECO:0000256" key="7">
    <source>
        <dbReference type="SAM" id="Phobius"/>
    </source>
</evidence>
<sequence>MKYLKGIFLTCIIAIISTILGHFFPIIGSAIFAILIGILLNNTLSLSHSLHPGITFSSKNVLHYSIIMLGFTLSLSQIGDVGLRSLPIILITLLVCLVTIIILIRCLKIDLNTGILIGVGTAICGGSAIAATSPVIKAREHVIALSISTIFLFNLLGVILFPYLGYLFQMDQTTFGFFSGTAINDTSSVVAASSIYGSKALEVATIVKLTRTLFIIPVTIGLALWNFKRHHYQTHSSNKISIWNIMPQFIIGFMLASLISTIFNFSTDIIALFKTIAMFLITMALAGVGLSVKIQHFKSAGFKPLLLGLITWCILILTSLMILLITGMLS</sequence>
<dbReference type="AlphaFoldDB" id="A0AAQ0HRA5"/>
<feature type="transmembrane region" description="Helical" evidence="7">
    <location>
        <begin position="240"/>
        <end position="263"/>
    </location>
</feature>
<dbReference type="EMBL" id="QKYD01000164">
    <property type="protein sequence ID" value="REI19289.1"/>
    <property type="molecule type" value="Genomic_DNA"/>
</dbReference>
<feature type="transmembrane region" description="Helical" evidence="7">
    <location>
        <begin position="114"/>
        <end position="136"/>
    </location>
</feature>
<feature type="transmembrane region" description="Helical" evidence="7">
    <location>
        <begin position="304"/>
        <end position="329"/>
    </location>
</feature>
<name>A0AAQ0HRA5_9STAP</name>
<evidence type="ECO:0000313" key="8">
    <source>
        <dbReference type="EMBL" id="REI19289.1"/>
    </source>
</evidence>
<reference evidence="8 9" key="1">
    <citation type="journal article" date="2018" name="Vet. Microbiol.">
        <title>Characterisation of Staphylococcus felis isolated from cats using whole genome sequencing.</title>
        <authorList>
            <person name="Worthing K."/>
            <person name="Pang S."/>
            <person name="Trott D.J."/>
            <person name="Abraham S."/>
            <person name="Coombs G.W."/>
            <person name="Jordan D."/>
            <person name="McIntyre L."/>
            <person name="Davies M.R."/>
            <person name="Norris J."/>
        </authorList>
    </citation>
    <scope>NUCLEOTIDE SEQUENCE [LARGE SCALE GENOMIC DNA]</scope>
    <source>
        <strain evidence="8 9">F25</strain>
    </source>
</reference>
<evidence type="ECO:0000256" key="1">
    <source>
        <dbReference type="ARBA" id="ARBA00004651"/>
    </source>
</evidence>
<feature type="transmembrane region" description="Helical" evidence="7">
    <location>
        <begin position="209"/>
        <end position="228"/>
    </location>
</feature>
<evidence type="ECO:0000256" key="5">
    <source>
        <dbReference type="ARBA" id="ARBA00022989"/>
    </source>
</evidence>
<evidence type="ECO:0000256" key="6">
    <source>
        <dbReference type="ARBA" id="ARBA00023136"/>
    </source>
</evidence>
<organism evidence="8 9">
    <name type="scientific">Staphylococcus felis</name>
    <dbReference type="NCBI Taxonomy" id="46127"/>
    <lineage>
        <taxon>Bacteria</taxon>
        <taxon>Bacillati</taxon>
        <taxon>Bacillota</taxon>
        <taxon>Bacilli</taxon>
        <taxon>Bacillales</taxon>
        <taxon>Staphylococcaceae</taxon>
        <taxon>Staphylococcus</taxon>
    </lineage>
</organism>
<evidence type="ECO:0000256" key="2">
    <source>
        <dbReference type="ARBA" id="ARBA00007977"/>
    </source>
</evidence>